<gene>
    <name evidence="3" type="ORF">ILUMI_03407</name>
</gene>
<dbReference type="InterPro" id="IPR005135">
    <property type="entry name" value="Endo/exonuclease/phosphatase"/>
</dbReference>
<dbReference type="InterPro" id="IPR000477">
    <property type="entry name" value="RT_dom"/>
</dbReference>
<dbReference type="SUPFAM" id="SSF56219">
    <property type="entry name" value="DNase I-like"/>
    <property type="match status" value="1"/>
</dbReference>
<dbReference type="Pfam" id="PF00078">
    <property type="entry name" value="RVT_1"/>
    <property type="match status" value="1"/>
</dbReference>
<dbReference type="EMBL" id="VTPC01001190">
    <property type="protein sequence ID" value="KAF2902779.1"/>
    <property type="molecule type" value="Genomic_DNA"/>
</dbReference>
<evidence type="ECO:0008006" key="5">
    <source>
        <dbReference type="Google" id="ProtNLM"/>
    </source>
</evidence>
<protein>
    <recommendedName>
        <fullName evidence="5">Reverse transcriptase domain-containing protein</fullName>
    </recommendedName>
</protein>
<dbReference type="Pfam" id="PF14529">
    <property type="entry name" value="Exo_endo_phos_2"/>
    <property type="match status" value="1"/>
</dbReference>
<accession>A0A8K0DEL5</accession>
<organism evidence="3 4">
    <name type="scientific">Ignelater luminosus</name>
    <name type="common">Cucubano</name>
    <name type="synonym">Pyrophorus luminosus</name>
    <dbReference type="NCBI Taxonomy" id="2038154"/>
    <lineage>
        <taxon>Eukaryota</taxon>
        <taxon>Metazoa</taxon>
        <taxon>Ecdysozoa</taxon>
        <taxon>Arthropoda</taxon>
        <taxon>Hexapoda</taxon>
        <taxon>Insecta</taxon>
        <taxon>Pterygota</taxon>
        <taxon>Neoptera</taxon>
        <taxon>Endopterygota</taxon>
        <taxon>Coleoptera</taxon>
        <taxon>Polyphaga</taxon>
        <taxon>Elateriformia</taxon>
        <taxon>Elateroidea</taxon>
        <taxon>Elateridae</taxon>
        <taxon>Agrypninae</taxon>
        <taxon>Pyrophorini</taxon>
        <taxon>Ignelater</taxon>
    </lineage>
</organism>
<evidence type="ECO:0000259" key="1">
    <source>
        <dbReference type="Pfam" id="PF00078"/>
    </source>
</evidence>
<dbReference type="AlphaFoldDB" id="A0A8K0DEL5"/>
<evidence type="ECO:0000313" key="3">
    <source>
        <dbReference type="EMBL" id="KAF2902779.1"/>
    </source>
</evidence>
<dbReference type="Gene3D" id="3.60.10.10">
    <property type="entry name" value="Endonuclease/exonuclease/phosphatase"/>
    <property type="match status" value="1"/>
</dbReference>
<proteinExistence type="predicted"/>
<reference evidence="3" key="1">
    <citation type="submission" date="2019-08" db="EMBL/GenBank/DDBJ databases">
        <title>The genome of the North American firefly Photinus pyralis.</title>
        <authorList>
            <consortium name="Photinus pyralis genome working group"/>
            <person name="Fallon T.R."/>
            <person name="Sander Lower S.E."/>
            <person name="Weng J.-K."/>
        </authorList>
    </citation>
    <scope>NUCLEOTIDE SEQUENCE</scope>
    <source>
        <strain evidence="3">TRF0915ILg1</strain>
        <tissue evidence="3">Whole body</tissue>
    </source>
</reference>
<dbReference type="Proteomes" id="UP000801492">
    <property type="component" value="Unassembled WGS sequence"/>
</dbReference>
<comment type="caution">
    <text evidence="3">The sequence shown here is derived from an EMBL/GenBank/DDBJ whole genome shotgun (WGS) entry which is preliminary data.</text>
</comment>
<feature type="domain" description="Reverse transcriptase" evidence="1">
    <location>
        <begin position="346"/>
        <end position="464"/>
    </location>
</feature>
<dbReference type="InterPro" id="IPR036691">
    <property type="entry name" value="Endo/exonu/phosph_ase_sf"/>
</dbReference>
<name>A0A8K0DEL5_IGNLU</name>
<dbReference type="InterPro" id="IPR052560">
    <property type="entry name" value="RdDP_mobile_element"/>
</dbReference>
<dbReference type="PANTHER" id="PTHR36688">
    <property type="entry name" value="ENDO/EXONUCLEASE/PHOSPHATASE DOMAIN-CONTAINING PROTEIN"/>
    <property type="match status" value="1"/>
</dbReference>
<dbReference type="GO" id="GO:0003824">
    <property type="term" value="F:catalytic activity"/>
    <property type="evidence" value="ECO:0007669"/>
    <property type="project" value="InterPro"/>
</dbReference>
<dbReference type="PANTHER" id="PTHR36688:SF1">
    <property type="entry name" value="ENDONUCLEASE_EXONUCLEASE_PHOSPHATASE DOMAIN-CONTAINING PROTEIN"/>
    <property type="match status" value="1"/>
</dbReference>
<sequence>MEGSTFADVLKKMRKEIDIEDIGVQIQTLKKTTAGNIKITMKEKKEGTKKVIIIRDIDLITTEEELVNDLARELNMETGKGDIKIHTLKMSARGDTQIATVGMNPIQAKEMIRKQRIKIGWVFTVEKGDYWVWVKAENYIICSCYYPPSLEEVDFRTHWMHKSRIIRGDMNAKSPLWDASNEDVRGELISTWIRGNMVVVNRGDTPTFGRYDQKSYIDVTLCTDKIYDNIQEWKVEEEEENLSWHRNIYYYICKEEKEEILLRLQDKLDTLNETPNVDSYTKVPYEACNKHLTPNGVTRIRKPVYWWTEEIGKLRDQCIRARRQHIRMSSNINPQEAERFVMDMGTRYSVTSGIPQSSILGPTLWNLYYDSVIKVEVPEVVYVSGYADDLAMVVVGKSREKIEHKPNRSIVKLIDELSELKLELAHEKTEALMLKDGRKIKSLTIQVGRAQIETRKTLNYLGVWFDKDARIKKHIAKTAEKGERAANALVKLMPRIEGPTSSKKRTITGVVESILLYGAPAWIEALKWRKYRSMYERLERKMALRVAAAYCTASTDGLLVIARMTHICLLADERTKDPKCKHCTPEEVDNAEHIITSVRWRQEIRELKEEIGSDITTANLPNIINNHWKTFIKAIEKIMKKKETEDRENG</sequence>
<evidence type="ECO:0000259" key="2">
    <source>
        <dbReference type="Pfam" id="PF14529"/>
    </source>
</evidence>
<keyword evidence="4" id="KW-1185">Reference proteome</keyword>
<evidence type="ECO:0000313" key="4">
    <source>
        <dbReference type="Proteomes" id="UP000801492"/>
    </source>
</evidence>
<dbReference type="OrthoDB" id="6780105at2759"/>
<feature type="domain" description="Endonuclease/exonuclease/phosphatase" evidence="2">
    <location>
        <begin position="140"/>
        <end position="248"/>
    </location>
</feature>